<keyword evidence="1" id="KW-1133">Transmembrane helix</keyword>
<sequence length="494" mass="54854">MSSDRTGHDSEDEGSGGDLALAHSLWVRWRGARPDQARNHTDDTPLPLVDVHIHRFCDIAPGADSKPDIDDVELRYVDGAVRTILRYTPTVIFFLVIGLMTYAELSPDVEGISVLLPSVSLWVVPALLGGSVIWGIIVLLVDRVGLIDRRELLKVILVWGLVFGLLTGSLFATYLVLTAPDPTLLGPNIIYTSGYLLMLLVGGLLVYDGALRTETLLDKLPEGNNSIVEDSAAYEEWITELKTKLTDTIGGFSTSHVFALLFVSQFAAIWVVQSGPQNLDSNVVLGVNLFANFILVIVAFKFLVLVKYIHLLMTDQYTPDGGNPKRIIRYEPFHYDRRGGFRDFGRFATRVNVLLLVAGLYTVFRLYVQGLRVLPAAGITGFETPFHLFLWIGNFVVPIIAYAIAAGAWVYYSFWAMHRKMVMDKRIHCKDDQGIRGGTEALPTVGDSIDDFDGGLDWYYLDIAPEWPINSRYIASLVSANAIPLLLPLFKFLG</sequence>
<evidence type="ECO:0000313" key="2">
    <source>
        <dbReference type="EMBL" id="MRW98198.1"/>
    </source>
</evidence>
<dbReference type="Proteomes" id="UP000443423">
    <property type="component" value="Unassembled WGS sequence"/>
</dbReference>
<protein>
    <submittedName>
        <fullName evidence="2">Uncharacterized protein</fullName>
    </submittedName>
</protein>
<dbReference type="OrthoDB" id="340673at2157"/>
<feature type="transmembrane region" description="Helical" evidence="1">
    <location>
        <begin position="122"/>
        <end position="141"/>
    </location>
</feature>
<evidence type="ECO:0000256" key="1">
    <source>
        <dbReference type="SAM" id="Phobius"/>
    </source>
</evidence>
<feature type="transmembrane region" description="Helical" evidence="1">
    <location>
        <begin position="189"/>
        <end position="207"/>
    </location>
</feature>
<organism evidence="2 3">
    <name type="scientific">Haloferax marinum</name>
    <dbReference type="NCBI Taxonomy" id="2666143"/>
    <lineage>
        <taxon>Archaea</taxon>
        <taxon>Methanobacteriati</taxon>
        <taxon>Methanobacteriota</taxon>
        <taxon>Stenosarchaea group</taxon>
        <taxon>Halobacteria</taxon>
        <taxon>Halobacteriales</taxon>
        <taxon>Haloferacaceae</taxon>
        <taxon>Haloferax</taxon>
    </lineage>
</organism>
<reference evidence="2 3" key="1">
    <citation type="submission" date="2019-11" db="EMBL/GenBank/DDBJ databases">
        <title>Whole genome sequence of Haloferax sp. MBLA0078.</title>
        <authorList>
            <person name="Seo M.-J."/>
            <person name="Cho E.-S."/>
        </authorList>
    </citation>
    <scope>NUCLEOTIDE SEQUENCE [LARGE SCALE GENOMIC DNA]</scope>
    <source>
        <strain evidence="2 3">MBLA0078</strain>
    </source>
</reference>
<accession>A0A6A8GCC7</accession>
<evidence type="ECO:0000313" key="3">
    <source>
        <dbReference type="Proteomes" id="UP000443423"/>
    </source>
</evidence>
<feature type="transmembrane region" description="Helical" evidence="1">
    <location>
        <begin position="153"/>
        <end position="177"/>
    </location>
</feature>
<feature type="transmembrane region" description="Helical" evidence="1">
    <location>
        <begin position="283"/>
        <end position="306"/>
    </location>
</feature>
<keyword evidence="1" id="KW-0812">Transmembrane</keyword>
<dbReference type="AlphaFoldDB" id="A0A6A8GCC7"/>
<feature type="transmembrane region" description="Helical" evidence="1">
    <location>
        <begin position="347"/>
        <end position="368"/>
    </location>
</feature>
<feature type="transmembrane region" description="Helical" evidence="1">
    <location>
        <begin position="84"/>
        <end position="102"/>
    </location>
</feature>
<proteinExistence type="predicted"/>
<feature type="transmembrane region" description="Helical" evidence="1">
    <location>
        <begin position="249"/>
        <end position="271"/>
    </location>
</feature>
<gene>
    <name evidence="2" type="ORF">GJR99_16650</name>
</gene>
<dbReference type="EMBL" id="WKJQ01000003">
    <property type="protein sequence ID" value="MRW98198.1"/>
    <property type="molecule type" value="Genomic_DNA"/>
</dbReference>
<keyword evidence="1" id="KW-0472">Membrane</keyword>
<comment type="caution">
    <text evidence="2">The sequence shown here is derived from an EMBL/GenBank/DDBJ whole genome shotgun (WGS) entry which is preliminary data.</text>
</comment>
<keyword evidence="3" id="KW-1185">Reference proteome</keyword>
<dbReference type="RefSeq" id="WP_151114192.1">
    <property type="nucleotide sequence ID" value="NZ_WKJQ01000003.1"/>
</dbReference>
<name>A0A6A8GCC7_9EURY</name>
<feature type="transmembrane region" description="Helical" evidence="1">
    <location>
        <begin position="388"/>
        <end position="412"/>
    </location>
</feature>